<gene>
    <name evidence="1" type="ORF">SAMD00023353_5100120</name>
</gene>
<dbReference type="Proteomes" id="UP000054516">
    <property type="component" value="Unassembled WGS sequence"/>
</dbReference>
<sequence length="86" mass="9710">MWWSRGVDSTTKVHRRLEEEKGYLDENAPAIKATYSSDPSEYANESANQRVVDRDELQVNLLGSHGWHDGCGPAEKRLVAKARLLV</sequence>
<organism evidence="1">
    <name type="scientific">Rosellinia necatrix</name>
    <name type="common">White root-rot fungus</name>
    <dbReference type="NCBI Taxonomy" id="77044"/>
    <lineage>
        <taxon>Eukaryota</taxon>
        <taxon>Fungi</taxon>
        <taxon>Dikarya</taxon>
        <taxon>Ascomycota</taxon>
        <taxon>Pezizomycotina</taxon>
        <taxon>Sordariomycetes</taxon>
        <taxon>Xylariomycetidae</taxon>
        <taxon>Xylariales</taxon>
        <taxon>Xylariaceae</taxon>
        <taxon>Rosellinia</taxon>
    </lineage>
</organism>
<name>A0A1S8A9S2_ROSNE</name>
<evidence type="ECO:0000313" key="1">
    <source>
        <dbReference type="EMBL" id="GAW26821.1"/>
    </source>
</evidence>
<dbReference type="EMBL" id="DF977496">
    <property type="protein sequence ID" value="GAW26821.1"/>
    <property type="molecule type" value="Genomic_DNA"/>
</dbReference>
<dbReference type="AlphaFoldDB" id="A0A1S8A9S2"/>
<accession>A0A1S8A9S2</accession>
<proteinExistence type="predicted"/>
<reference evidence="1" key="1">
    <citation type="submission" date="2016-03" db="EMBL/GenBank/DDBJ databases">
        <title>Draft genome sequence of Rosellinia necatrix.</title>
        <authorList>
            <person name="Kanematsu S."/>
        </authorList>
    </citation>
    <scope>NUCLEOTIDE SEQUENCE [LARGE SCALE GENOMIC DNA]</scope>
    <source>
        <strain evidence="1">W97</strain>
    </source>
</reference>
<keyword evidence="2" id="KW-1185">Reference proteome</keyword>
<protein>
    <submittedName>
        <fullName evidence="1">Uncharacterized protein</fullName>
    </submittedName>
</protein>
<evidence type="ECO:0000313" key="2">
    <source>
        <dbReference type="Proteomes" id="UP000054516"/>
    </source>
</evidence>